<organism evidence="1 2">
    <name type="scientific">Macrosiphum euphorbiae</name>
    <name type="common">potato aphid</name>
    <dbReference type="NCBI Taxonomy" id="13131"/>
    <lineage>
        <taxon>Eukaryota</taxon>
        <taxon>Metazoa</taxon>
        <taxon>Ecdysozoa</taxon>
        <taxon>Arthropoda</taxon>
        <taxon>Hexapoda</taxon>
        <taxon>Insecta</taxon>
        <taxon>Pterygota</taxon>
        <taxon>Neoptera</taxon>
        <taxon>Paraneoptera</taxon>
        <taxon>Hemiptera</taxon>
        <taxon>Sternorrhyncha</taxon>
        <taxon>Aphidomorpha</taxon>
        <taxon>Aphidoidea</taxon>
        <taxon>Aphididae</taxon>
        <taxon>Macrosiphini</taxon>
        <taxon>Macrosiphum</taxon>
    </lineage>
</organism>
<sequence length="186" mass="21980">MMQIQLGDMFILIYKLIITKKTNFRSRFIAAAPTSAIALHSLGRNLPTNQSSVILAENTQLSRLNVSSHPLSVYLQNYPVRNMSDCCKVSFSKLSTDFYEVLYQSQKDKSFWDHCRQYRTTGSRCYGLYTFNKTFKTDEQWALKARRYFWPKLFTNSLLIWFTNENIARDLYSKNLIQIFRVWFSD</sequence>
<proteinExistence type="predicted"/>
<dbReference type="Proteomes" id="UP001160148">
    <property type="component" value="Unassembled WGS sequence"/>
</dbReference>
<reference evidence="1 2" key="1">
    <citation type="submission" date="2023-01" db="EMBL/GenBank/DDBJ databases">
        <authorList>
            <person name="Whitehead M."/>
        </authorList>
    </citation>
    <scope>NUCLEOTIDE SEQUENCE [LARGE SCALE GENOMIC DNA]</scope>
</reference>
<dbReference type="EMBL" id="CARXXK010001749">
    <property type="protein sequence ID" value="CAI6377432.1"/>
    <property type="molecule type" value="Genomic_DNA"/>
</dbReference>
<evidence type="ECO:0000313" key="2">
    <source>
        <dbReference type="Proteomes" id="UP001160148"/>
    </source>
</evidence>
<keyword evidence="2" id="KW-1185">Reference proteome</keyword>
<dbReference type="AlphaFoldDB" id="A0AAV0YB38"/>
<evidence type="ECO:0000313" key="1">
    <source>
        <dbReference type="EMBL" id="CAI6377432.1"/>
    </source>
</evidence>
<protein>
    <submittedName>
        <fullName evidence="1">Uncharacterized protein</fullName>
    </submittedName>
</protein>
<comment type="caution">
    <text evidence="1">The sequence shown here is derived from an EMBL/GenBank/DDBJ whole genome shotgun (WGS) entry which is preliminary data.</text>
</comment>
<gene>
    <name evidence="1" type="ORF">MEUPH1_LOCUS30693</name>
</gene>
<name>A0AAV0YB38_9HEMI</name>
<accession>A0AAV0YB38</accession>